<dbReference type="InterPro" id="IPR039672">
    <property type="entry name" value="MFS_2"/>
</dbReference>
<evidence type="ECO:0000256" key="1">
    <source>
        <dbReference type="SAM" id="Phobius"/>
    </source>
</evidence>
<dbReference type="Pfam" id="PF13347">
    <property type="entry name" value="MFS_2"/>
    <property type="match status" value="1"/>
</dbReference>
<dbReference type="Gene3D" id="1.20.1250.20">
    <property type="entry name" value="MFS general substrate transporter like domains"/>
    <property type="match status" value="2"/>
</dbReference>
<feature type="transmembrane region" description="Helical" evidence="1">
    <location>
        <begin position="168"/>
        <end position="188"/>
    </location>
</feature>
<dbReference type="InterPro" id="IPR036259">
    <property type="entry name" value="MFS_trans_sf"/>
</dbReference>
<dbReference type="STRING" id="225345.CLCHR_20320"/>
<evidence type="ECO:0000313" key="3">
    <source>
        <dbReference type="Proteomes" id="UP000191056"/>
    </source>
</evidence>
<feature type="transmembrane region" description="Helical" evidence="1">
    <location>
        <begin position="425"/>
        <end position="445"/>
    </location>
</feature>
<dbReference type="InterPro" id="IPR001927">
    <property type="entry name" value="Na/Gal_symport"/>
</dbReference>
<dbReference type="AlphaFoldDB" id="A0A1V4IR66"/>
<feature type="transmembrane region" description="Helical" evidence="1">
    <location>
        <begin position="194"/>
        <end position="212"/>
    </location>
</feature>
<keyword evidence="1" id="KW-0472">Membrane</keyword>
<dbReference type="CDD" id="cd17332">
    <property type="entry name" value="MFS_MelB_like"/>
    <property type="match status" value="1"/>
</dbReference>
<dbReference type="GO" id="GO:0006814">
    <property type="term" value="P:sodium ion transport"/>
    <property type="evidence" value="ECO:0007669"/>
    <property type="project" value="InterPro"/>
</dbReference>
<dbReference type="RefSeq" id="WP_079439587.1">
    <property type="nucleotide sequence ID" value="NZ_MZGT01000023.1"/>
</dbReference>
<comment type="caution">
    <text evidence="2">The sequence shown here is derived from an EMBL/GenBank/DDBJ whole genome shotgun (WGS) entry which is preliminary data.</text>
</comment>
<reference evidence="2 3" key="1">
    <citation type="submission" date="2017-03" db="EMBL/GenBank/DDBJ databases">
        <title>Genome sequence of Clostridium chromiireducens DSM 23318.</title>
        <authorList>
            <person name="Poehlein A."/>
            <person name="Daniel R."/>
        </authorList>
    </citation>
    <scope>NUCLEOTIDE SEQUENCE [LARGE SCALE GENOMIC DNA]</scope>
    <source>
        <strain evidence="2 3">DSM 23318</strain>
    </source>
</reference>
<organism evidence="2 3">
    <name type="scientific">Clostridium chromiireducens</name>
    <dbReference type="NCBI Taxonomy" id="225345"/>
    <lineage>
        <taxon>Bacteria</taxon>
        <taxon>Bacillati</taxon>
        <taxon>Bacillota</taxon>
        <taxon>Clostridia</taxon>
        <taxon>Eubacteriales</taxon>
        <taxon>Clostridiaceae</taxon>
        <taxon>Clostridium</taxon>
    </lineage>
</organism>
<sequence>MSEQVINHTNDNTSVRKFGLRDKLGYLFCEIGDDLLYFITTAFLMVFYTDVLFISPAVVGIILMVGKVWDAFADVTIGRYIDSRKNSPNGRFKPMLIRFGPILAIATVLMFTKIPGISNNVAIAYALITYIVWGTVYSCVTIPYGALASVITAESSERAALSTFRGMGSAIGATSTISLVPMFVFINNKASSERFFIVTIVLGILATICYVISYKTITERVFVVEKANKPKINLWASFKALGRNKPFMCVTGMAVVSLISQSISGAMSTYLYKDYFHNTAAMGIGGMLGLLNIVIVAPLVAKLTKKFGKKESASIALLISSILYLVLFLVPIHNAFVFVVLNYIANLGYGFYGFTLWAFVGDAIDYQEYITEERQDGTLYALYSFIKKVAQAVSGGAGAFVLGAIGYVAKAPEQTAEVAEKVRNFAVLTPSIGYIIMFLILFFLYPMTQEALKEIQDELERRRNGIS</sequence>
<protein>
    <submittedName>
        <fullName evidence="2">Putative symporter YjmB</fullName>
    </submittedName>
</protein>
<dbReference type="GO" id="GO:0008643">
    <property type="term" value="P:carbohydrate transport"/>
    <property type="evidence" value="ECO:0007669"/>
    <property type="project" value="InterPro"/>
</dbReference>
<dbReference type="SUPFAM" id="SSF103473">
    <property type="entry name" value="MFS general substrate transporter"/>
    <property type="match status" value="1"/>
</dbReference>
<keyword evidence="3" id="KW-1185">Reference proteome</keyword>
<evidence type="ECO:0000313" key="2">
    <source>
        <dbReference type="EMBL" id="OPJ62518.1"/>
    </source>
</evidence>
<feature type="transmembrane region" description="Helical" evidence="1">
    <location>
        <begin position="247"/>
        <end position="267"/>
    </location>
</feature>
<feature type="transmembrane region" description="Helical" evidence="1">
    <location>
        <begin position="53"/>
        <end position="75"/>
    </location>
</feature>
<gene>
    <name evidence="2" type="primary">yjmB_1</name>
    <name evidence="2" type="ORF">CLCHR_20320</name>
</gene>
<feature type="transmembrane region" description="Helical" evidence="1">
    <location>
        <begin position="24"/>
        <end position="47"/>
    </location>
</feature>
<feature type="transmembrane region" description="Helical" evidence="1">
    <location>
        <begin position="122"/>
        <end position="147"/>
    </location>
</feature>
<feature type="transmembrane region" description="Helical" evidence="1">
    <location>
        <begin position="96"/>
        <end position="116"/>
    </location>
</feature>
<dbReference type="GO" id="GO:0015293">
    <property type="term" value="F:symporter activity"/>
    <property type="evidence" value="ECO:0007669"/>
    <property type="project" value="InterPro"/>
</dbReference>
<dbReference type="Proteomes" id="UP000191056">
    <property type="component" value="Unassembled WGS sequence"/>
</dbReference>
<dbReference type="GO" id="GO:0005886">
    <property type="term" value="C:plasma membrane"/>
    <property type="evidence" value="ECO:0007669"/>
    <property type="project" value="TreeGrafter"/>
</dbReference>
<keyword evidence="1" id="KW-1133">Transmembrane helix</keyword>
<feature type="transmembrane region" description="Helical" evidence="1">
    <location>
        <begin position="389"/>
        <end position="409"/>
    </location>
</feature>
<dbReference type="EMBL" id="MZGT01000023">
    <property type="protein sequence ID" value="OPJ62518.1"/>
    <property type="molecule type" value="Genomic_DNA"/>
</dbReference>
<dbReference type="PANTHER" id="PTHR11328">
    <property type="entry name" value="MAJOR FACILITATOR SUPERFAMILY DOMAIN-CONTAINING PROTEIN"/>
    <property type="match status" value="1"/>
</dbReference>
<feature type="transmembrane region" description="Helical" evidence="1">
    <location>
        <begin position="313"/>
        <end position="330"/>
    </location>
</feature>
<dbReference type="NCBIfam" id="TIGR00792">
    <property type="entry name" value="gph"/>
    <property type="match status" value="1"/>
</dbReference>
<dbReference type="OrthoDB" id="9764596at2"/>
<feature type="transmembrane region" description="Helical" evidence="1">
    <location>
        <begin position="336"/>
        <end position="360"/>
    </location>
</feature>
<accession>A0A1V4IR66</accession>
<proteinExistence type="predicted"/>
<dbReference type="PANTHER" id="PTHR11328:SF24">
    <property type="entry name" value="MAJOR FACILITATOR SUPERFAMILY (MFS) PROFILE DOMAIN-CONTAINING PROTEIN"/>
    <property type="match status" value="1"/>
</dbReference>
<feature type="transmembrane region" description="Helical" evidence="1">
    <location>
        <begin position="279"/>
        <end position="301"/>
    </location>
</feature>
<name>A0A1V4IR66_9CLOT</name>
<keyword evidence="1" id="KW-0812">Transmembrane</keyword>